<dbReference type="InterPro" id="IPR013159">
    <property type="entry name" value="DnaA_C"/>
</dbReference>
<dbReference type="Pfam" id="PF00308">
    <property type="entry name" value="Bac_DnaA"/>
    <property type="match status" value="1"/>
</dbReference>
<dbReference type="PANTHER" id="PTHR30050:SF2">
    <property type="entry name" value="CHROMOSOMAL REPLICATION INITIATOR PROTEIN DNAA"/>
    <property type="match status" value="1"/>
</dbReference>
<dbReference type="HAMAP" id="MF_00377">
    <property type="entry name" value="DnaA_bact"/>
    <property type="match status" value="1"/>
</dbReference>
<evidence type="ECO:0000256" key="4">
    <source>
        <dbReference type="ARBA" id="ARBA00022741"/>
    </source>
</evidence>
<dbReference type="Gene3D" id="1.10.8.60">
    <property type="match status" value="1"/>
</dbReference>
<comment type="caution">
    <text evidence="8">Lacks conserved residue(s) required for the propagation of feature annotation.</text>
</comment>
<dbReference type="Proteomes" id="UP000886803">
    <property type="component" value="Unassembled WGS sequence"/>
</dbReference>
<evidence type="ECO:0000256" key="3">
    <source>
        <dbReference type="ARBA" id="ARBA00022705"/>
    </source>
</evidence>
<dbReference type="GO" id="GO:0005737">
    <property type="term" value="C:cytoplasm"/>
    <property type="evidence" value="ECO:0007669"/>
    <property type="project" value="UniProtKB-SubCell"/>
</dbReference>
<evidence type="ECO:0000313" key="15">
    <source>
        <dbReference type="Proteomes" id="UP000886803"/>
    </source>
</evidence>
<dbReference type="NCBIfam" id="TIGR00362">
    <property type="entry name" value="DnaA"/>
    <property type="match status" value="1"/>
</dbReference>
<gene>
    <name evidence="8 14" type="primary">dnaA</name>
    <name evidence="14" type="ORF">H9945_02130</name>
</gene>
<dbReference type="GO" id="GO:0005886">
    <property type="term" value="C:plasma membrane"/>
    <property type="evidence" value="ECO:0007669"/>
    <property type="project" value="TreeGrafter"/>
</dbReference>
<feature type="binding site" evidence="8">
    <location>
        <position position="149"/>
    </location>
    <ligand>
        <name>ATP</name>
        <dbReference type="ChEBI" id="CHEBI:30616"/>
    </ligand>
</feature>
<feature type="region of interest" description="Domain IV, binds dsDNA" evidence="8">
    <location>
        <begin position="320"/>
        <end position="439"/>
    </location>
</feature>
<dbReference type="AlphaFoldDB" id="A0A9D2M5I7"/>
<evidence type="ECO:0000256" key="1">
    <source>
        <dbReference type="ARBA" id="ARBA00006583"/>
    </source>
</evidence>
<feature type="binding site" evidence="8">
    <location>
        <position position="147"/>
    </location>
    <ligand>
        <name>ATP</name>
        <dbReference type="ChEBI" id="CHEBI:30616"/>
    </ligand>
</feature>
<proteinExistence type="inferred from homology"/>
<comment type="subcellular location">
    <subcellularLocation>
        <location evidence="8">Cytoplasm</location>
    </subcellularLocation>
</comment>
<reference evidence="14" key="1">
    <citation type="journal article" date="2021" name="PeerJ">
        <title>Extensive microbial diversity within the chicken gut microbiome revealed by metagenomics and culture.</title>
        <authorList>
            <person name="Gilroy R."/>
            <person name="Ravi A."/>
            <person name="Getino M."/>
            <person name="Pursley I."/>
            <person name="Horton D.L."/>
            <person name="Alikhan N.F."/>
            <person name="Baker D."/>
            <person name="Gharbi K."/>
            <person name="Hall N."/>
            <person name="Watson M."/>
            <person name="Adriaenssens E.M."/>
            <person name="Foster-Nyarko E."/>
            <person name="Jarju S."/>
            <person name="Secka A."/>
            <person name="Antonio M."/>
            <person name="Oren A."/>
            <person name="Chaudhuri R.R."/>
            <person name="La Ragione R."/>
            <person name="Hildebrand F."/>
            <person name="Pallen M.J."/>
        </authorList>
    </citation>
    <scope>NUCLEOTIDE SEQUENCE</scope>
    <source>
        <strain evidence="14">ChiBcec8-13705</strain>
    </source>
</reference>
<dbReference type="Gene3D" id="3.30.300.180">
    <property type="match status" value="1"/>
</dbReference>
<dbReference type="SUPFAM" id="SSF48295">
    <property type="entry name" value="TrpR-like"/>
    <property type="match status" value="1"/>
</dbReference>
<dbReference type="GO" id="GO:0005524">
    <property type="term" value="F:ATP binding"/>
    <property type="evidence" value="ECO:0007669"/>
    <property type="project" value="UniProtKB-UniRule"/>
</dbReference>
<dbReference type="Gene3D" id="1.10.1750.10">
    <property type="match status" value="1"/>
</dbReference>
<accession>A0A9D2M5I7</accession>
<name>A0A9D2M5I7_9FIRM</name>
<dbReference type="Pfam" id="PF11638">
    <property type="entry name" value="DnaA_N"/>
    <property type="match status" value="1"/>
</dbReference>
<dbReference type="Pfam" id="PF08299">
    <property type="entry name" value="Bac_DnaA_C"/>
    <property type="match status" value="1"/>
</dbReference>
<keyword evidence="5 8" id="KW-0067">ATP-binding</keyword>
<dbReference type="InterPro" id="IPR018312">
    <property type="entry name" value="Chromosome_initiator_DnaA_CS"/>
</dbReference>
<dbReference type="InterPro" id="IPR027417">
    <property type="entry name" value="P-loop_NTPase"/>
</dbReference>
<evidence type="ECO:0000256" key="8">
    <source>
        <dbReference type="HAMAP-Rule" id="MF_00377"/>
    </source>
</evidence>
<comment type="subunit">
    <text evidence="8">Oligomerizes as a right-handed, spiral filament on DNA at oriC.</text>
</comment>
<protein>
    <recommendedName>
        <fullName evidence="8 9">Chromosomal replication initiator protein DnaA</fullName>
    </recommendedName>
</protein>
<dbReference type="CDD" id="cd06571">
    <property type="entry name" value="Bac_DnaA_C"/>
    <property type="match status" value="1"/>
</dbReference>
<comment type="similarity">
    <text evidence="1 8 11">Belongs to the DnaA family.</text>
</comment>
<dbReference type="InterPro" id="IPR038454">
    <property type="entry name" value="DnaA_N_sf"/>
</dbReference>
<keyword evidence="7 8" id="KW-0238">DNA-binding</keyword>
<feature type="domain" description="Chromosomal replication initiator DnaA C-terminal" evidence="13">
    <location>
        <begin position="348"/>
        <end position="416"/>
    </location>
</feature>
<evidence type="ECO:0000313" key="14">
    <source>
        <dbReference type="EMBL" id="HJB41278.1"/>
    </source>
</evidence>
<evidence type="ECO:0000259" key="13">
    <source>
        <dbReference type="SMART" id="SM00760"/>
    </source>
</evidence>
<dbReference type="InterPro" id="IPR020591">
    <property type="entry name" value="Chromosome_initiator_DnaA-like"/>
</dbReference>
<evidence type="ECO:0000256" key="2">
    <source>
        <dbReference type="ARBA" id="ARBA00022490"/>
    </source>
</evidence>
<evidence type="ECO:0000256" key="9">
    <source>
        <dbReference type="NCBIfam" id="TIGR00362"/>
    </source>
</evidence>
<evidence type="ECO:0000256" key="6">
    <source>
        <dbReference type="ARBA" id="ARBA00023121"/>
    </source>
</evidence>
<evidence type="ECO:0000256" key="5">
    <source>
        <dbReference type="ARBA" id="ARBA00022840"/>
    </source>
</evidence>
<dbReference type="InterPro" id="IPR001957">
    <property type="entry name" value="Chromosome_initiator_DnaA"/>
</dbReference>
<evidence type="ECO:0000256" key="11">
    <source>
        <dbReference type="RuleBase" id="RU004227"/>
    </source>
</evidence>
<dbReference type="GO" id="GO:0003688">
    <property type="term" value="F:DNA replication origin binding"/>
    <property type="evidence" value="ECO:0007669"/>
    <property type="project" value="UniProtKB-UniRule"/>
</dbReference>
<dbReference type="InterPro" id="IPR024633">
    <property type="entry name" value="DnaA_N_dom"/>
</dbReference>
<comment type="function">
    <text evidence="8 10">Plays an essential role in the initiation and regulation of chromosomal replication. ATP-DnaA binds to the origin of replication (oriC) to initiate formation of the DNA replication initiation complex once per cell cycle. Binds the DnaA box (a 9 base pair repeat at the origin) and separates the double-stranded (ds)DNA. Forms a right-handed helical filament on oriC DNA; dsDNA binds to the exterior of the filament while single-stranded (ss)DNA is stabiized in the filament's interior. The ATP-DnaA-oriC complex binds and stabilizes one strand of the AT-rich DNA unwinding element (DUE), permitting loading of DNA polymerase. After initiation quickly degrades to an ADP-DnaA complex that is not apt for DNA replication. Binds acidic phospholipids.</text>
</comment>
<dbReference type="InterPro" id="IPR013317">
    <property type="entry name" value="DnaA_dom"/>
</dbReference>
<evidence type="ECO:0000256" key="10">
    <source>
        <dbReference type="RuleBase" id="RU000577"/>
    </source>
</evidence>
<evidence type="ECO:0000259" key="12">
    <source>
        <dbReference type="SMART" id="SM00382"/>
    </source>
</evidence>
<dbReference type="GO" id="GO:0006275">
    <property type="term" value="P:regulation of DNA replication"/>
    <property type="evidence" value="ECO:0007669"/>
    <property type="project" value="UniProtKB-UniRule"/>
</dbReference>
<dbReference type="SMART" id="SM00760">
    <property type="entry name" value="Bac_DnaA_C"/>
    <property type="match status" value="1"/>
</dbReference>
<dbReference type="InterPro" id="IPR003593">
    <property type="entry name" value="AAA+_ATPase"/>
</dbReference>
<keyword evidence="3 8" id="KW-0235">DNA replication</keyword>
<dbReference type="SMART" id="SM00382">
    <property type="entry name" value="AAA"/>
    <property type="match status" value="1"/>
</dbReference>
<evidence type="ECO:0000256" key="7">
    <source>
        <dbReference type="ARBA" id="ARBA00023125"/>
    </source>
</evidence>
<dbReference type="CDD" id="cd00009">
    <property type="entry name" value="AAA"/>
    <property type="match status" value="1"/>
</dbReference>
<dbReference type="FunFam" id="3.40.50.300:FF:000668">
    <property type="entry name" value="Chromosomal replication initiator protein DnaA"/>
    <property type="match status" value="1"/>
</dbReference>
<organism evidence="14 15">
    <name type="scientific">Candidatus Gemmiger avicola</name>
    <dbReference type="NCBI Taxonomy" id="2838605"/>
    <lineage>
        <taxon>Bacteria</taxon>
        <taxon>Bacillati</taxon>
        <taxon>Bacillota</taxon>
        <taxon>Clostridia</taxon>
        <taxon>Eubacteriales</taxon>
        <taxon>Gemmiger</taxon>
    </lineage>
</organism>
<comment type="domain">
    <text evidence="8">Domain I is involved in oligomerization and binding regulators, domain II is flexibile and of varying length in different bacteria, domain III forms the AAA+ region, while domain IV binds dsDNA.</text>
</comment>
<dbReference type="SUPFAM" id="SSF52540">
    <property type="entry name" value="P-loop containing nucleoside triphosphate hydrolases"/>
    <property type="match status" value="1"/>
</dbReference>
<feature type="region of interest" description="Domain I, interacts with DnaA modulators" evidence="8">
    <location>
        <begin position="1"/>
        <end position="92"/>
    </location>
</feature>
<dbReference type="PROSITE" id="PS01008">
    <property type="entry name" value="DNAA"/>
    <property type="match status" value="1"/>
</dbReference>
<feature type="binding site" evidence="8">
    <location>
        <position position="150"/>
    </location>
    <ligand>
        <name>ATP</name>
        <dbReference type="ChEBI" id="CHEBI:30616"/>
    </ligand>
</feature>
<feature type="binding site" evidence="8">
    <location>
        <position position="151"/>
    </location>
    <ligand>
        <name>ATP</name>
        <dbReference type="ChEBI" id="CHEBI:30616"/>
    </ligand>
</feature>
<feature type="domain" description="AAA+ ATPase" evidence="12">
    <location>
        <begin position="136"/>
        <end position="265"/>
    </location>
</feature>
<reference evidence="14" key="2">
    <citation type="submission" date="2021-04" db="EMBL/GenBank/DDBJ databases">
        <authorList>
            <person name="Gilroy R."/>
        </authorList>
    </citation>
    <scope>NUCLEOTIDE SEQUENCE</scope>
    <source>
        <strain evidence="14">ChiBcec8-13705</strain>
    </source>
</reference>
<keyword evidence="2 8" id="KW-0963">Cytoplasm</keyword>
<keyword evidence="4 8" id="KW-0547">Nucleotide-binding</keyword>
<dbReference type="PRINTS" id="PR00051">
    <property type="entry name" value="DNAA"/>
</dbReference>
<dbReference type="EMBL" id="DWYG01000021">
    <property type="protein sequence ID" value="HJB41278.1"/>
    <property type="molecule type" value="Genomic_DNA"/>
</dbReference>
<dbReference type="PANTHER" id="PTHR30050">
    <property type="entry name" value="CHROMOSOMAL REPLICATION INITIATOR PROTEIN DNAA"/>
    <property type="match status" value="1"/>
</dbReference>
<dbReference type="GO" id="GO:0006270">
    <property type="term" value="P:DNA replication initiation"/>
    <property type="evidence" value="ECO:0007669"/>
    <property type="project" value="UniProtKB-UniRule"/>
</dbReference>
<comment type="caution">
    <text evidence="14">The sequence shown here is derived from an EMBL/GenBank/DDBJ whole genome shotgun (WGS) entry which is preliminary data.</text>
</comment>
<dbReference type="Gene3D" id="3.40.50.300">
    <property type="entry name" value="P-loop containing nucleotide triphosphate hydrolases"/>
    <property type="match status" value="1"/>
</dbReference>
<sequence>MDSFNDVLDAAKLYCREHTAEATYQCYIAGLEAVSFENSNCVTLLVRNDFIRKIVNDRYAGLLKEAFKEVLGFDIELVLVIPPSQQAEGEKAPEKITEETLPSGRYDFTFENFIRGPSNQFAFAAAQAVAANPSGAYNPLFIYGPSGLGKTHLLNAIQIEIRKNHPDFNIVYVDCEKFTNEIITAVRNNTTELFRQTYREADVLLIDDIQFIAGKEATQEEFFHTFNTLHNAGKQIVLACDRPAKEIKSLEERLRTRFEWGLTADIQPPDFETRVAIVKRKAELLNLDLPDDVAEYIANHLKQNIRQLEGAVKKLNAYYMLEGIAPCIGVTMTAIKDTLNDQQPIPVTIEKIINEVARTYNVLPADIRGKKRNANVSAARQMTMYIIREITGMSMEAIGSEFGRDHSTVVYSINTMEKNIAKDRHLKEMVDDITKNIRT</sequence>
<dbReference type="InterPro" id="IPR010921">
    <property type="entry name" value="Trp_repressor/repl_initiator"/>
</dbReference>
<dbReference type="GO" id="GO:0008289">
    <property type="term" value="F:lipid binding"/>
    <property type="evidence" value="ECO:0007669"/>
    <property type="project" value="UniProtKB-KW"/>
</dbReference>
<feature type="region of interest" description="Domain III, AAA+ region" evidence="8">
    <location>
        <begin position="103"/>
        <end position="319"/>
    </location>
</feature>
<keyword evidence="6 8" id="KW-0446">Lipid-binding</keyword>